<protein>
    <recommendedName>
        <fullName evidence="3">RVT_1 domain-containing protein</fullName>
    </recommendedName>
</protein>
<dbReference type="AlphaFoldDB" id="A0A1Q3BXV7"/>
<gene>
    <name evidence="1" type="ORF">CFOL_v3_16239</name>
</gene>
<dbReference type="Proteomes" id="UP000187406">
    <property type="component" value="Unassembled WGS sequence"/>
</dbReference>
<name>A0A1Q3BXV7_CEPFO</name>
<accession>A0A1Q3BXV7</accession>
<dbReference type="InParanoid" id="A0A1Q3BXV7"/>
<keyword evidence="2" id="KW-1185">Reference proteome</keyword>
<sequence>MVFIKKALDRFVEVSGLVPSSDKSQVFYGNVTLPDRRRFSELLRMEEGELPVRYLGVPLVSTKRGQKDCQALIEVILRRVKAWASNYLSFSGQLQLILSTLFSIQVFWCKTFILPVSVVKNCESILRSFLWFGVRDAKTAGKVAWEKVCHLKKEGGLGIKTMWTWNKATILQLGWEIVTEKESMWVRWCNMVLLKNRSFWVVKITDPSSWC</sequence>
<dbReference type="STRING" id="3775.A0A1Q3BXV7"/>
<dbReference type="OrthoDB" id="1938625at2759"/>
<evidence type="ECO:0008006" key="3">
    <source>
        <dbReference type="Google" id="ProtNLM"/>
    </source>
</evidence>
<dbReference type="EMBL" id="BDDD01001039">
    <property type="protein sequence ID" value="GAV72751.1"/>
    <property type="molecule type" value="Genomic_DNA"/>
</dbReference>
<proteinExistence type="predicted"/>
<organism evidence="1 2">
    <name type="scientific">Cephalotus follicularis</name>
    <name type="common">Albany pitcher plant</name>
    <dbReference type="NCBI Taxonomy" id="3775"/>
    <lineage>
        <taxon>Eukaryota</taxon>
        <taxon>Viridiplantae</taxon>
        <taxon>Streptophyta</taxon>
        <taxon>Embryophyta</taxon>
        <taxon>Tracheophyta</taxon>
        <taxon>Spermatophyta</taxon>
        <taxon>Magnoliopsida</taxon>
        <taxon>eudicotyledons</taxon>
        <taxon>Gunneridae</taxon>
        <taxon>Pentapetalae</taxon>
        <taxon>rosids</taxon>
        <taxon>fabids</taxon>
        <taxon>Oxalidales</taxon>
        <taxon>Cephalotaceae</taxon>
        <taxon>Cephalotus</taxon>
    </lineage>
</organism>
<dbReference type="PANTHER" id="PTHR33116:SF78">
    <property type="entry name" value="OS12G0587133 PROTEIN"/>
    <property type="match status" value="1"/>
</dbReference>
<reference evidence="2" key="1">
    <citation type="submission" date="2016-04" db="EMBL/GenBank/DDBJ databases">
        <title>Cephalotus genome sequencing.</title>
        <authorList>
            <person name="Fukushima K."/>
            <person name="Hasebe M."/>
            <person name="Fang X."/>
        </authorList>
    </citation>
    <scope>NUCLEOTIDE SEQUENCE [LARGE SCALE GENOMIC DNA]</scope>
    <source>
        <strain evidence="2">cv. St1</strain>
    </source>
</reference>
<comment type="caution">
    <text evidence="1">The sequence shown here is derived from an EMBL/GenBank/DDBJ whole genome shotgun (WGS) entry which is preliminary data.</text>
</comment>
<evidence type="ECO:0000313" key="1">
    <source>
        <dbReference type="EMBL" id="GAV72751.1"/>
    </source>
</evidence>
<evidence type="ECO:0000313" key="2">
    <source>
        <dbReference type="Proteomes" id="UP000187406"/>
    </source>
</evidence>
<dbReference type="PANTHER" id="PTHR33116">
    <property type="entry name" value="REVERSE TRANSCRIPTASE ZINC-BINDING DOMAIN-CONTAINING PROTEIN-RELATED-RELATED"/>
    <property type="match status" value="1"/>
</dbReference>